<accession>K0IKM1</accession>
<dbReference type="Proteomes" id="UP000008037">
    <property type="component" value="Chromosome"/>
</dbReference>
<dbReference type="Pfam" id="PF01408">
    <property type="entry name" value="GFO_IDH_MocA"/>
    <property type="match status" value="1"/>
</dbReference>
<feature type="domain" description="Gfo/Idh/MocA-like oxidoreductase N-terminal" evidence="1">
    <location>
        <begin position="6"/>
        <end position="121"/>
    </location>
</feature>
<evidence type="ECO:0000259" key="1">
    <source>
        <dbReference type="Pfam" id="PF01408"/>
    </source>
</evidence>
<dbReference type="InterPro" id="IPR051450">
    <property type="entry name" value="Gfo/Idh/MocA_Oxidoreductases"/>
</dbReference>
<dbReference type="GeneID" id="13795969"/>
<dbReference type="SUPFAM" id="SSF55347">
    <property type="entry name" value="Glyceraldehyde-3-phosphate dehydrogenase-like, C-terminal domain"/>
    <property type="match status" value="1"/>
</dbReference>
<dbReference type="SUPFAM" id="SSF51735">
    <property type="entry name" value="NAD(P)-binding Rossmann-fold domains"/>
    <property type="match status" value="1"/>
</dbReference>
<dbReference type="EMBL" id="CP002408">
    <property type="protein sequence ID" value="AFU59037.1"/>
    <property type="molecule type" value="Genomic_DNA"/>
</dbReference>
<dbReference type="InterPro" id="IPR036291">
    <property type="entry name" value="NAD(P)-bd_dom_sf"/>
</dbReference>
<dbReference type="GO" id="GO:0000166">
    <property type="term" value="F:nucleotide binding"/>
    <property type="evidence" value="ECO:0007669"/>
    <property type="project" value="InterPro"/>
</dbReference>
<dbReference type="FunCoup" id="K0IKM1">
    <property type="interactions" value="32"/>
</dbReference>
<proteinExistence type="predicted"/>
<dbReference type="RefSeq" id="WP_015019572.1">
    <property type="nucleotide sequence ID" value="NC_018719.1"/>
</dbReference>
<dbReference type="Pfam" id="PF22725">
    <property type="entry name" value="GFO_IDH_MocA_C3"/>
    <property type="match status" value="1"/>
</dbReference>
<dbReference type="Gene3D" id="3.30.360.10">
    <property type="entry name" value="Dihydrodipicolinate Reductase, domain 2"/>
    <property type="match status" value="1"/>
</dbReference>
<evidence type="ECO:0000313" key="3">
    <source>
        <dbReference type="EMBL" id="AFU59037.1"/>
    </source>
</evidence>
<dbReference type="HOGENOM" id="CLU_023194_10_2_2"/>
<protein>
    <submittedName>
        <fullName evidence="3">Putative oxidoreductase domain protein</fullName>
    </submittedName>
</protein>
<dbReference type="AlphaFoldDB" id="K0IKM1"/>
<dbReference type="OrthoDB" id="25239at2157"/>
<dbReference type="KEGG" id="nga:Ngar_c21060"/>
<dbReference type="PATRIC" id="fig|1237085.11.peg.2087"/>
<dbReference type="PANTHER" id="PTHR43377:SF1">
    <property type="entry name" value="BILIVERDIN REDUCTASE A"/>
    <property type="match status" value="1"/>
</dbReference>
<sequence length="315" mass="34585">MADTTKIAVIGVGGWGKNHARVLKDLGCLAAICDLDAARAKEIAGKHGAQAYSSIDEMLSKERLDGCLVCTPTKTHAAIAKKMMEHNINTFVEKPMSFSSKECEEMMQMAEKKKVVLTSGYVERFNPAVSDARKLIEGGMYGDPMMIEFHRENRMPLHIKDVGVIYDTSVHDIDAAMFLFGSRPNVVFARAGKRFHAFEDFATIMLGFDGHKVAIIASNWLTPKKVRTFSAVCTDGIITGDFLTQEIRIDHAEATITPRRQFQEPLTLELQNFVAAIEGKAKIVVTAADATNVTRVAEAAILSSNTGSPVYLDLK</sequence>
<evidence type="ECO:0000313" key="4">
    <source>
        <dbReference type="Proteomes" id="UP000008037"/>
    </source>
</evidence>
<reference evidence="3 4" key="1">
    <citation type="journal article" date="2012" name="Environ. Microbiol.">
        <title>The genome of the ammonia-oxidizing Candidatus Nitrososphaera gargensis: insights into metabolic versatility and environmental adaptations.</title>
        <authorList>
            <person name="Spang A."/>
            <person name="Poehlein A."/>
            <person name="Offre P."/>
            <person name="Zumbragel S."/>
            <person name="Haider S."/>
            <person name="Rychlik N."/>
            <person name="Nowka B."/>
            <person name="Schmeisser C."/>
            <person name="Lebedeva E.V."/>
            <person name="Rattei T."/>
            <person name="Bohm C."/>
            <person name="Schmid M."/>
            <person name="Galushko A."/>
            <person name="Hatzenpichler R."/>
            <person name="Weinmaier T."/>
            <person name="Daniel R."/>
            <person name="Schleper C."/>
            <person name="Spieck E."/>
            <person name="Streit W."/>
            <person name="Wagner M."/>
        </authorList>
    </citation>
    <scope>NUCLEOTIDE SEQUENCE [LARGE SCALE GENOMIC DNA]</scope>
    <source>
        <strain evidence="4">Ga9.2</strain>
    </source>
</reference>
<dbReference type="BioCyc" id="CNIT1237085:G1324-2104-MONOMER"/>
<dbReference type="InterPro" id="IPR055170">
    <property type="entry name" value="GFO_IDH_MocA-like_dom"/>
</dbReference>
<evidence type="ECO:0000259" key="2">
    <source>
        <dbReference type="Pfam" id="PF22725"/>
    </source>
</evidence>
<dbReference type="InterPro" id="IPR000683">
    <property type="entry name" value="Gfo/Idh/MocA-like_OxRdtase_N"/>
</dbReference>
<organism evidence="3 4">
    <name type="scientific">Nitrososphaera gargensis (strain Ga9.2)</name>
    <dbReference type="NCBI Taxonomy" id="1237085"/>
    <lineage>
        <taxon>Archaea</taxon>
        <taxon>Nitrososphaerota</taxon>
        <taxon>Nitrososphaeria</taxon>
        <taxon>Nitrososphaerales</taxon>
        <taxon>Nitrososphaeraceae</taxon>
        <taxon>Nitrososphaera</taxon>
    </lineage>
</organism>
<keyword evidence="4" id="KW-1185">Reference proteome</keyword>
<dbReference type="InParanoid" id="K0IKM1"/>
<dbReference type="PANTHER" id="PTHR43377">
    <property type="entry name" value="BILIVERDIN REDUCTASE A"/>
    <property type="match status" value="1"/>
</dbReference>
<dbReference type="STRING" id="1237085.Ngar_c21060"/>
<name>K0IKM1_NITGG</name>
<dbReference type="Gene3D" id="3.40.50.720">
    <property type="entry name" value="NAD(P)-binding Rossmann-like Domain"/>
    <property type="match status" value="1"/>
</dbReference>
<gene>
    <name evidence="3" type="ordered locus">Ngar_c21060</name>
</gene>
<feature type="domain" description="GFO/IDH/MocA-like oxidoreductase" evidence="2">
    <location>
        <begin position="131"/>
        <end position="238"/>
    </location>
</feature>